<organism evidence="3 4">
    <name type="scientific">Syntrophotalea acetylenica</name>
    <name type="common">Pelobacter acetylenicus</name>
    <dbReference type="NCBI Taxonomy" id="29542"/>
    <lineage>
        <taxon>Bacteria</taxon>
        <taxon>Pseudomonadati</taxon>
        <taxon>Thermodesulfobacteriota</taxon>
        <taxon>Desulfuromonadia</taxon>
        <taxon>Desulfuromonadales</taxon>
        <taxon>Syntrophotaleaceae</taxon>
        <taxon>Syntrophotalea</taxon>
    </lineage>
</organism>
<dbReference type="InterPro" id="IPR015946">
    <property type="entry name" value="KH_dom-like_a/b"/>
</dbReference>
<sequence length="119" mass="13706">MEHPRPHRVGEQLQKEISALLLKGLKDPRVGFVTITAVDVTPDMHLARVFYTVYGTDKQIADTQAGLKSAVPFLRRELGRRMRMRYVPDLVFEFDKSLEYGNRIDNLLRTISEEQSSDD</sequence>
<keyword evidence="2" id="KW-0963">Cytoplasm</keyword>
<evidence type="ECO:0000313" key="3">
    <source>
        <dbReference type="EMBL" id="APG25887.1"/>
    </source>
</evidence>
<comment type="function">
    <text evidence="2">One of several proteins that assist in the late maturation steps of the functional core of the 30S ribosomal subunit. Associates with free 30S ribosomal subunits (but not with 30S subunits that are part of 70S ribosomes or polysomes). Required for efficient processing of 16S rRNA. May interact with the 5'-terminal helix region of 16S rRNA.</text>
</comment>
<dbReference type="AlphaFoldDB" id="A0A1L3GIW6"/>
<dbReference type="NCBIfam" id="TIGR00082">
    <property type="entry name" value="rbfA"/>
    <property type="match status" value="1"/>
</dbReference>
<dbReference type="InterPro" id="IPR000238">
    <property type="entry name" value="RbfA"/>
</dbReference>
<dbReference type="Pfam" id="PF02033">
    <property type="entry name" value="RBFA"/>
    <property type="match status" value="1"/>
</dbReference>
<dbReference type="PANTHER" id="PTHR33515">
    <property type="entry name" value="RIBOSOME-BINDING FACTOR A, CHLOROPLASTIC-RELATED"/>
    <property type="match status" value="1"/>
</dbReference>
<dbReference type="EMBL" id="CP015518">
    <property type="protein sequence ID" value="APG25887.1"/>
    <property type="molecule type" value="Genomic_DNA"/>
</dbReference>
<dbReference type="Proteomes" id="UP000182264">
    <property type="component" value="Chromosome"/>
</dbReference>
<name>A0A1L3GIW6_SYNAC</name>
<dbReference type="PROSITE" id="PS01319">
    <property type="entry name" value="RBFA"/>
    <property type="match status" value="1"/>
</dbReference>
<dbReference type="STRING" id="29542.A6070_07385"/>
<accession>A0A1L3GIW6</accession>
<comment type="subunit">
    <text evidence="2">Monomer. Binds 30S ribosomal subunits, but not 50S ribosomal subunits or 70S ribosomes.</text>
</comment>
<protein>
    <recommendedName>
        <fullName evidence="2">Ribosome-binding factor A</fullName>
    </recommendedName>
</protein>
<keyword evidence="4" id="KW-1185">Reference proteome</keyword>
<dbReference type="InterPro" id="IPR023799">
    <property type="entry name" value="RbfA_dom_sf"/>
</dbReference>
<comment type="subcellular location">
    <subcellularLocation>
        <location evidence="2">Cytoplasm</location>
    </subcellularLocation>
</comment>
<evidence type="ECO:0000313" key="4">
    <source>
        <dbReference type="Proteomes" id="UP000182264"/>
    </source>
</evidence>
<reference evidence="3 4" key="1">
    <citation type="journal article" date="2017" name="Genome Announc.">
        <title>Complete Genome Sequences of Two Acetylene-Fermenting Pelobacter acetylenicus Strains.</title>
        <authorList>
            <person name="Sutton J.M."/>
            <person name="Baesman S.M."/>
            <person name="Fierst J.L."/>
            <person name="Poret-Peterson A.T."/>
            <person name="Oremland R.S."/>
            <person name="Dunlap D.S."/>
            <person name="Akob D.M."/>
        </authorList>
    </citation>
    <scope>NUCLEOTIDE SEQUENCE [LARGE SCALE GENOMIC DNA]</scope>
    <source>
        <strain evidence="3 4">DSM 3247</strain>
    </source>
</reference>
<dbReference type="RefSeq" id="WP_072287734.1">
    <property type="nucleotide sequence ID" value="NZ_CP015455.1"/>
</dbReference>
<dbReference type="Gene3D" id="3.30.300.20">
    <property type="match status" value="1"/>
</dbReference>
<keyword evidence="1 2" id="KW-0690">Ribosome biogenesis</keyword>
<proteinExistence type="inferred from homology"/>
<dbReference type="HAMAP" id="MF_00003">
    <property type="entry name" value="RbfA"/>
    <property type="match status" value="1"/>
</dbReference>
<dbReference type="GO" id="GO:0043024">
    <property type="term" value="F:ribosomal small subunit binding"/>
    <property type="evidence" value="ECO:0007669"/>
    <property type="project" value="TreeGrafter"/>
</dbReference>
<dbReference type="KEGG" id="pace:A6070_07385"/>
<dbReference type="SUPFAM" id="SSF89919">
    <property type="entry name" value="Ribosome-binding factor A, RbfA"/>
    <property type="match status" value="1"/>
</dbReference>
<dbReference type="PANTHER" id="PTHR33515:SF1">
    <property type="entry name" value="RIBOSOME-BINDING FACTOR A, CHLOROPLASTIC-RELATED"/>
    <property type="match status" value="1"/>
</dbReference>
<comment type="similarity">
    <text evidence="2">Belongs to the RbfA family.</text>
</comment>
<evidence type="ECO:0000256" key="2">
    <source>
        <dbReference type="HAMAP-Rule" id="MF_00003"/>
    </source>
</evidence>
<evidence type="ECO:0000256" key="1">
    <source>
        <dbReference type="ARBA" id="ARBA00022517"/>
    </source>
</evidence>
<dbReference type="GO" id="GO:0005829">
    <property type="term" value="C:cytosol"/>
    <property type="evidence" value="ECO:0007669"/>
    <property type="project" value="TreeGrafter"/>
</dbReference>
<dbReference type="InterPro" id="IPR020053">
    <property type="entry name" value="Ribosome-bd_factorA_CS"/>
</dbReference>
<dbReference type="GO" id="GO:0030490">
    <property type="term" value="P:maturation of SSU-rRNA"/>
    <property type="evidence" value="ECO:0007669"/>
    <property type="project" value="UniProtKB-UniRule"/>
</dbReference>
<gene>
    <name evidence="2" type="primary">rbfA</name>
    <name evidence="3" type="ORF">A7E75_13355</name>
</gene>